<evidence type="ECO:0000256" key="2">
    <source>
        <dbReference type="ARBA" id="ARBA00022630"/>
    </source>
</evidence>
<evidence type="ECO:0000259" key="5">
    <source>
        <dbReference type="Pfam" id="PF07992"/>
    </source>
</evidence>
<dbReference type="GO" id="GO:0004174">
    <property type="term" value="F:electron-transferring-flavoprotein dehydrogenase activity"/>
    <property type="evidence" value="ECO:0007669"/>
    <property type="project" value="TreeGrafter"/>
</dbReference>
<dbReference type="EMBL" id="HG793126">
    <property type="protein sequence ID" value="CDK25943.1"/>
    <property type="molecule type" value="Genomic_DNA"/>
</dbReference>
<dbReference type="HOGENOM" id="CLU_019845_2_0_1"/>
<dbReference type="GeneID" id="34519341"/>
<dbReference type="InterPro" id="IPR036188">
    <property type="entry name" value="FAD/NAD-bd_sf"/>
</dbReference>
<dbReference type="STRING" id="1382522.W6MJ15"/>
<dbReference type="GO" id="GO:0050660">
    <property type="term" value="F:flavin adenine dinucleotide binding"/>
    <property type="evidence" value="ECO:0007669"/>
    <property type="project" value="TreeGrafter"/>
</dbReference>
<evidence type="ECO:0000313" key="7">
    <source>
        <dbReference type="Proteomes" id="UP000019384"/>
    </source>
</evidence>
<evidence type="ECO:0000256" key="1">
    <source>
        <dbReference type="ARBA" id="ARBA00006442"/>
    </source>
</evidence>
<organism evidence="6 7">
    <name type="scientific">Kuraishia capsulata CBS 1993</name>
    <dbReference type="NCBI Taxonomy" id="1382522"/>
    <lineage>
        <taxon>Eukaryota</taxon>
        <taxon>Fungi</taxon>
        <taxon>Dikarya</taxon>
        <taxon>Ascomycota</taxon>
        <taxon>Saccharomycotina</taxon>
        <taxon>Pichiomycetes</taxon>
        <taxon>Pichiales</taxon>
        <taxon>Pichiaceae</taxon>
        <taxon>Kuraishia</taxon>
    </lineage>
</organism>
<name>W6MJ15_9ASCO</name>
<dbReference type="PRINTS" id="PR00368">
    <property type="entry name" value="FADPNR"/>
</dbReference>
<protein>
    <recommendedName>
        <fullName evidence="5">FAD/NAD(P)-binding domain-containing protein</fullName>
    </recommendedName>
</protein>
<evidence type="ECO:0000256" key="3">
    <source>
        <dbReference type="ARBA" id="ARBA00022827"/>
    </source>
</evidence>
<keyword evidence="4" id="KW-0560">Oxidoreductase</keyword>
<dbReference type="OrthoDB" id="202203at2759"/>
<keyword evidence="7" id="KW-1185">Reference proteome</keyword>
<dbReference type="PANTHER" id="PTHR43735:SF3">
    <property type="entry name" value="FERROPTOSIS SUPPRESSOR PROTEIN 1"/>
    <property type="match status" value="1"/>
</dbReference>
<proteinExistence type="inferred from homology"/>
<evidence type="ECO:0000256" key="4">
    <source>
        <dbReference type="ARBA" id="ARBA00023002"/>
    </source>
</evidence>
<comment type="similarity">
    <text evidence="1">Belongs to the FAD-dependent oxidoreductase family.</text>
</comment>
<dbReference type="Pfam" id="PF07992">
    <property type="entry name" value="Pyr_redox_2"/>
    <property type="match status" value="1"/>
</dbReference>
<gene>
    <name evidence="6" type="ORF">KUCA_T00001914001</name>
</gene>
<dbReference type="RefSeq" id="XP_022457953.1">
    <property type="nucleotide sequence ID" value="XM_022604143.1"/>
</dbReference>
<reference evidence="6" key="2">
    <citation type="submission" date="2014-02" db="EMBL/GenBank/DDBJ databases">
        <title>Complete DNA sequence of /Kuraishia capsulata/ illustrates novel genomic features among budding yeasts (/Saccharomycotina/).</title>
        <authorList>
            <person name="Morales L."/>
            <person name="Noel B."/>
            <person name="Porcel B."/>
            <person name="Marcet-Houben M."/>
            <person name="Hullo M-F."/>
            <person name="Sacerdot C."/>
            <person name="Tekaia F."/>
            <person name="Leh-Louis V."/>
            <person name="Despons L."/>
            <person name="Khanna V."/>
            <person name="Aury J-M."/>
            <person name="Barbe V."/>
            <person name="Couloux A."/>
            <person name="Labadie K."/>
            <person name="Pelletier E."/>
            <person name="Souciet J-L."/>
            <person name="Boekhout T."/>
            <person name="Gabaldon T."/>
            <person name="Wincker P."/>
            <person name="Dujon B."/>
        </authorList>
    </citation>
    <scope>NUCLEOTIDE SEQUENCE</scope>
    <source>
        <strain evidence="6">CBS 1993</strain>
    </source>
</reference>
<dbReference type="AlphaFoldDB" id="W6MJ15"/>
<dbReference type="InterPro" id="IPR023753">
    <property type="entry name" value="FAD/NAD-binding_dom"/>
</dbReference>
<dbReference type="Gene3D" id="3.50.50.100">
    <property type="match status" value="1"/>
</dbReference>
<reference evidence="6" key="1">
    <citation type="submission" date="2013-12" db="EMBL/GenBank/DDBJ databases">
        <authorList>
            <person name="Genoscope - CEA"/>
        </authorList>
    </citation>
    <scope>NUCLEOTIDE SEQUENCE</scope>
    <source>
        <strain evidence="6">CBS 1993</strain>
    </source>
</reference>
<accession>W6MJ15</accession>
<sequence length="375" mass="41574">MGNDQKTVVVIGGGTYGVRVAQHLAKSYNHKVCLISNLEYYYFLVSTPRALNYDTPSDWVKQITLPLKEILPENINLVIDDVTNIDNNKVSLRGHKDIAYDALVIATGARWPSPVFPEFNGNRTIKGLQDYYESIVKAMDSSKRIVFVGAGFVGLEIVGELAHKYREEIRMGEKSITIYHGNKELLDFTYGEKLKKGAEKDLEGQGVKFVFDTRVISDGNGGGIFEKTGENVLADKIYFTTGPVANPPPNSISDLVDDLNQVKIDTAFRAIGADNGKIFALGDVTDWPRRVAQNAKPFPRILAHNINSFLEGKTDIKHVPQPSGYAKVALSLGPENAYGQWPVPFLGYINFPKSMVVKVKARKMLSDVMLDFAKI</sequence>
<dbReference type="PANTHER" id="PTHR43735">
    <property type="entry name" value="APOPTOSIS-INDUCING FACTOR 1"/>
    <property type="match status" value="1"/>
</dbReference>
<dbReference type="SUPFAM" id="SSF51905">
    <property type="entry name" value="FAD/NAD(P)-binding domain"/>
    <property type="match status" value="2"/>
</dbReference>
<keyword evidence="3" id="KW-0274">FAD</keyword>
<evidence type="ECO:0000313" key="6">
    <source>
        <dbReference type="EMBL" id="CDK25943.1"/>
    </source>
</evidence>
<keyword evidence="2" id="KW-0285">Flavoprotein</keyword>
<feature type="domain" description="FAD/NAD(P)-binding" evidence="5">
    <location>
        <begin position="7"/>
        <end position="291"/>
    </location>
</feature>
<dbReference type="GO" id="GO:0005737">
    <property type="term" value="C:cytoplasm"/>
    <property type="evidence" value="ECO:0007669"/>
    <property type="project" value="TreeGrafter"/>
</dbReference>
<dbReference type="Proteomes" id="UP000019384">
    <property type="component" value="Unassembled WGS sequence"/>
</dbReference>